<reference evidence="2 3" key="1">
    <citation type="submission" date="2020-08" db="EMBL/GenBank/DDBJ databases">
        <title>Genome public.</title>
        <authorList>
            <person name="Liu C."/>
            <person name="Sun Q."/>
        </authorList>
    </citation>
    <scope>NUCLEOTIDE SEQUENCE [LARGE SCALE GENOMIC DNA]</scope>
    <source>
        <strain evidence="2 3">NSJ-7</strain>
    </source>
</reference>
<evidence type="ECO:0000259" key="1">
    <source>
        <dbReference type="Pfam" id="PF04230"/>
    </source>
</evidence>
<accession>A0ABR7FMP0</accession>
<sequence>MKQILTRAGMAPYENFDAAQVILDNAIGDNTGNLIYLNGFYRALTTDHQELIPNRYRLRKSVHADFINETYDAYVMPFADAFRLDMVDTLKDLTHLIRKLRIPVVIVGVGLRAPMDADITREFPFDEEVKEFVKAVLDHSAKIGIRGEVTAAYLKKLGFREEIDFTVIGCPSMYTNGADLTVRQPRLSTDSRISINASVVAPNNVNQFLRNVMRQIPDYYFLPQRLQELKMTFAGEPYIHKQKHAKDYPDSMLDEVYRENRVRCFLNAKTWFDFLEKVDLSIGGRLHGNIASIVAGTPALLIPHDSRMKELTEFHHLPHIHAKDLRPGQDVFELIEKIDFKSVLKDHDKNFHAYLKFLEENGIEHIFKNGQNPKEAPLDKRINNVKLPPPVDTLNGHSYEDNIHRVDKYYREREIREKQLRVDFRDLKRECNREKKESQYRKELLESKPVKYAVSLRKLLKR</sequence>
<dbReference type="Proteomes" id="UP000635828">
    <property type="component" value="Unassembled WGS sequence"/>
</dbReference>
<evidence type="ECO:0000313" key="2">
    <source>
        <dbReference type="EMBL" id="MBC5676487.1"/>
    </source>
</evidence>
<protein>
    <submittedName>
        <fullName evidence="2">Polysaccharide pyruvyl transferase family protein</fullName>
    </submittedName>
</protein>
<dbReference type="InterPro" id="IPR007345">
    <property type="entry name" value="Polysacch_pyruvyl_Trfase"/>
</dbReference>
<name>A0ABR7FMP0_9FIRM</name>
<gene>
    <name evidence="2" type="ORF">H8S22_02310</name>
</gene>
<feature type="domain" description="Polysaccharide pyruvyl transferase" evidence="1">
    <location>
        <begin position="93"/>
        <end position="306"/>
    </location>
</feature>
<keyword evidence="2" id="KW-0808">Transferase</keyword>
<keyword evidence="3" id="KW-1185">Reference proteome</keyword>
<dbReference type="Pfam" id="PF04230">
    <property type="entry name" value="PS_pyruv_trans"/>
    <property type="match status" value="1"/>
</dbReference>
<organism evidence="2 3">
    <name type="scientific">Anaerostipes hominis</name>
    <name type="common">ex Liu et al. 2021</name>
    <dbReference type="NCBI Taxonomy" id="2763018"/>
    <lineage>
        <taxon>Bacteria</taxon>
        <taxon>Bacillati</taxon>
        <taxon>Bacillota</taxon>
        <taxon>Clostridia</taxon>
        <taxon>Lachnospirales</taxon>
        <taxon>Lachnospiraceae</taxon>
        <taxon>Anaerostipes</taxon>
    </lineage>
</organism>
<dbReference type="EMBL" id="JACOOS010000002">
    <property type="protein sequence ID" value="MBC5676487.1"/>
    <property type="molecule type" value="Genomic_DNA"/>
</dbReference>
<dbReference type="GO" id="GO:0016740">
    <property type="term" value="F:transferase activity"/>
    <property type="evidence" value="ECO:0007669"/>
    <property type="project" value="UniProtKB-KW"/>
</dbReference>
<comment type="caution">
    <text evidence="2">The sequence shown here is derived from an EMBL/GenBank/DDBJ whole genome shotgun (WGS) entry which is preliminary data.</text>
</comment>
<proteinExistence type="predicted"/>
<dbReference type="RefSeq" id="WP_024726596.1">
    <property type="nucleotide sequence ID" value="NZ_JACOOS010000002.1"/>
</dbReference>
<evidence type="ECO:0000313" key="3">
    <source>
        <dbReference type="Proteomes" id="UP000635828"/>
    </source>
</evidence>